<accession>A0ABX3P5C8</accession>
<feature type="active site" description="Proton acceptor" evidence="10">
    <location>
        <position position="321"/>
    </location>
</feature>
<keyword evidence="7 10" id="KW-0808">Transferase</keyword>
<gene>
    <name evidence="10" type="primary">cobT</name>
    <name evidence="11" type="ORF">A4D02_03420</name>
</gene>
<dbReference type="Pfam" id="PF02277">
    <property type="entry name" value="DBI_PRT"/>
    <property type="match status" value="1"/>
</dbReference>
<evidence type="ECO:0000256" key="4">
    <source>
        <dbReference type="ARBA" id="ARBA00015486"/>
    </source>
</evidence>
<reference evidence="11 12" key="1">
    <citation type="submission" date="2016-04" db="EMBL/GenBank/DDBJ databases">
        <authorList>
            <person name="Chen L."/>
            <person name="Zhuang W."/>
            <person name="Wang G."/>
        </authorList>
    </citation>
    <scope>NUCLEOTIDE SEQUENCE [LARGE SCALE GENOMIC DNA]</scope>
    <source>
        <strain evidence="12">GR20</strain>
    </source>
</reference>
<evidence type="ECO:0000313" key="11">
    <source>
        <dbReference type="EMBL" id="OQP55373.1"/>
    </source>
</evidence>
<dbReference type="Proteomes" id="UP000192277">
    <property type="component" value="Unassembled WGS sequence"/>
</dbReference>
<dbReference type="GO" id="GO:0016757">
    <property type="term" value="F:glycosyltransferase activity"/>
    <property type="evidence" value="ECO:0007669"/>
    <property type="project" value="UniProtKB-KW"/>
</dbReference>
<proteinExistence type="inferred from homology"/>
<sequence length="357" mass="38071">MKKDLQQQLQHIIDYKTKPLGALGRLEEIALQIGLIQQTTKPVVKQPHIVVFAGDHGIAKTGLVNAYPQEVTAQMVLNFANGGAAINVFCRQNQLTLKVVDAGVNYDFSSSPINVIDAKIGYGTKNYLTESAMTIAEAGQAIEKGRSIVRQLAADGCNCIGFGEMGIGNTSSATLIMSAITGLPVVEFTGRGAGLNDDQLQQKINTLQQVYDKHALGSLDQQPIDLLARVGGFEIAMMTGAYLEAVHMNMIVLVDGFIATAAMLIANEIYRGIKPPSPAPGWSSLIAHCIFAHTSHEAGHEKILRHLGVTPLLHLSMRLGEGTGAALAMPMIHAAVNFLNEMASFESAGVSTQQAEG</sequence>
<dbReference type="InterPro" id="IPR023195">
    <property type="entry name" value="Nict_dMeBzImd_PRibTrfase_N"/>
</dbReference>
<keyword evidence="5 10" id="KW-0169">Cobalamin biosynthesis</keyword>
<dbReference type="PANTHER" id="PTHR43463">
    <property type="entry name" value="NICOTINATE-NUCLEOTIDE--DIMETHYLBENZIMIDAZOLE PHOSPHORIBOSYLTRANSFERASE"/>
    <property type="match status" value="1"/>
</dbReference>
<evidence type="ECO:0000256" key="8">
    <source>
        <dbReference type="ARBA" id="ARBA00030686"/>
    </source>
</evidence>
<keyword evidence="6 10" id="KW-0328">Glycosyltransferase</keyword>
<dbReference type="InterPro" id="IPR036087">
    <property type="entry name" value="Nict_dMeBzImd_PRibTrfase_sf"/>
</dbReference>
<evidence type="ECO:0000256" key="9">
    <source>
        <dbReference type="ARBA" id="ARBA00047340"/>
    </source>
</evidence>
<dbReference type="NCBIfam" id="TIGR03160">
    <property type="entry name" value="cobT_DBIPRT"/>
    <property type="match status" value="1"/>
</dbReference>
<dbReference type="PANTHER" id="PTHR43463:SF1">
    <property type="entry name" value="NICOTINATE-NUCLEOTIDE--DIMETHYLBENZIMIDAZOLE PHOSPHORIBOSYLTRANSFERASE"/>
    <property type="match status" value="1"/>
</dbReference>
<evidence type="ECO:0000256" key="10">
    <source>
        <dbReference type="HAMAP-Rule" id="MF_00230"/>
    </source>
</evidence>
<comment type="caution">
    <text evidence="11">The sequence shown here is derived from an EMBL/GenBank/DDBJ whole genome shotgun (WGS) entry which is preliminary data.</text>
</comment>
<evidence type="ECO:0000313" key="12">
    <source>
        <dbReference type="Proteomes" id="UP000192277"/>
    </source>
</evidence>
<dbReference type="Gene3D" id="1.10.1610.10">
    <property type="match status" value="1"/>
</dbReference>
<organism evidence="11 12">
    <name type="scientific">Niastella koreensis</name>
    <dbReference type="NCBI Taxonomy" id="354356"/>
    <lineage>
        <taxon>Bacteria</taxon>
        <taxon>Pseudomonadati</taxon>
        <taxon>Bacteroidota</taxon>
        <taxon>Chitinophagia</taxon>
        <taxon>Chitinophagales</taxon>
        <taxon>Chitinophagaceae</taxon>
        <taxon>Niastella</taxon>
    </lineage>
</organism>
<dbReference type="Gene3D" id="3.40.50.10210">
    <property type="match status" value="1"/>
</dbReference>
<comment type="similarity">
    <text evidence="2 10">Belongs to the CobT family.</text>
</comment>
<evidence type="ECO:0000256" key="3">
    <source>
        <dbReference type="ARBA" id="ARBA00011991"/>
    </source>
</evidence>
<dbReference type="CDD" id="cd02439">
    <property type="entry name" value="DMB-PRT_CobT"/>
    <property type="match status" value="1"/>
</dbReference>
<evidence type="ECO:0000256" key="7">
    <source>
        <dbReference type="ARBA" id="ARBA00022679"/>
    </source>
</evidence>
<evidence type="ECO:0000256" key="2">
    <source>
        <dbReference type="ARBA" id="ARBA00007110"/>
    </source>
</evidence>
<dbReference type="InterPro" id="IPR003200">
    <property type="entry name" value="Nict_dMeBzImd_PRibTrfase"/>
</dbReference>
<dbReference type="EMBL" id="LWBO01000001">
    <property type="protein sequence ID" value="OQP55373.1"/>
    <property type="molecule type" value="Genomic_DNA"/>
</dbReference>
<dbReference type="EC" id="2.4.2.21" evidence="3 10"/>
<evidence type="ECO:0000256" key="6">
    <source>
        <dbReference type="ARBA" id="ARBA00022676"/>
    </source>
</evidence>
<comment type="catalytic activity">
    <reaction evidence="9 10">
        <text>5,6-dimethylbenzimidazole + nicotinate beta-D-ribonucleotide = alpha-ribazole 5'-phosphate + nicotinate + H(+)</text>
        <dbReference type="Rhea" id="RHEA:11196"/>
        <dbReference type="ChEBI" id="CHEBI:15378"/>
        <dbReference type="ChEBI" id="CHEBI:15890"/>
        <dbReference type="ChEBI" id="CHEBI:32544"/>
        <dbReference type="ChEBI" id="CHEBI:57502"/>
        <dbReference type="ChEBI" id="CHEBI:57918"/>
        <dbReference type="EC" id="2.4.2.21"/>
    </reaction>
</comment>
<comment type="pathway">
    <text evidence="1 10">Nucleoside biosynthesis; alpha-ribazole biosynthesis; alpha-ribazole from 5,6-dimethylbenzimidazole: step 1/2.</text>
</comment>
<name>A0ABX3P5C8_9BACT</name>
<evidence type="ECO:0000256" key="1">
    <source>
        <dbReference type="ARBA" id="ARBA00005049"/>
    </source>
</evidence>
<comment type="function">
    <text evidence="10">Catalyzes the synthesis of alpha-ribazole-5'-phosphate from nicotinate mononucleotide (NAMN) and 5,6-dimethylbenzimidazole (DMB).</text>
</comment>
<dbReference type="HAMAP" id="MF_00230">
    <property type="entry name" value="CobT"/>
    <property type="match status" value="1"/>
</dbReference>
<protein>
    <recommendedName>
        <fullName evidence="4 10">Nicotinate-nucleotide--dimethylbenzimidazole phosphoribosyltransferase</fullName>
        <shortName evidence="10">NN:DBI PRT</shortName>
        <ecNumber evidence="3 10">2.4.2.21</ecNumber>
    </recommendedName>
    <alternativeName>
        <fullName evidence="8 10">N(1)-alpha-phosphoribosyltransferase</fullName>
    </alternativeName>
</protein>
<evidence type="ECO:0000256" key="5">
    <source>
        <dbReference type="ARBA" id="ARBA00022573"/>
    </source>
</evidence>
<dbReference type="InterPro" id="IPR017846">
    <property type="entry name" value="Nict_dMeBzImd_PRibTrfase_bact"/>
</dbReference>
<dbReference type="NCBIfam" id="NF000996">
    <property type="entry name" value="PRK00105.1"/>
    <property type="match status" value="1"/>
</dbReference>
<dbReference type="SUPFAM" id="SSF52733">
    <property type="entry name" value="Nicotinate mononucleotide:5,6-dimethylbenzimidazole phosphoribosyltransferase (CobT)"/>
    <property type="match status" value="1"/>
</dbReference>
<keyword evidence="12" id="KW-1185">Reference proteome</keyword>
<dbReference type="RefSeq" id="WP_014222969.1">
    <property type="nucleotide sequence ID" value="NZ_LWBO01000001.1"/>
</dbReference>